<dbReference type="Pfam" id="PF13188">
    <property type="entry name" value="PAS_8"/>
    <property type="match status" value="1"/>
</dbReference>
<dbReference type="PROSITE" id="PS51832">
    <property type="entry name" value="HD_GYP"/>
    <property type="match status" value="1"/>
</dbReference>
<sequence length="380" mass="43584">MKKSYRSISIIAYTNVAIIFLLEILHNQLMNISEFLLFGILLVYSLVNGWYIQRIIARQRKYETELSHEKVFSNHILETISSGVIILEARYRIKYLNNSAKELLGVKDVEGRHIFEYFKNEKARLNKVIEGTVSGSINHSIHVIQYSKELHEKHLVLKALPFNTEEENQSQIMLYIEDITEQIELTRKLEEQYLNMFKSFVKFIDAKDTYTGLHSSNVSDYVKLILSQMEISNELADEIIVAANLHDIGKIGIPESILNKPGKLTNEEYSKMKEHPSIGANLVGEIIGYENISKIIRHHHERYDGRGYPDGLKDTSIPLGSKVIAVADAYDAITTDRIYQKHRSVEEGINILNNEKGKQFDPEIVNCFIEALEIIKVDAS</sequence>
<dbReference type="PANTHER" id="PTHR43155:SF2">
    <property type="entry name" value="CYCLIC DI-GMP PHOSPHODIESTERASE PA4108"/>
    <property type="match status" value="1"/>
</dbReference>
<dbReference type="SUPFAM" id="SSF55785">
    <property type="entry name" value="PYP-like sensor domain (PAS domain)"/>
    <property type="match status" value="1"/>
</dbReference>
<dbReference type="CDD" id="cd00130">
    <property type="entry name" value="PAS"/>
    <property type="match status" value="1"/>
</dbReference>
<dbReference type="KEGG" id="cbar:PATL70BA_3352"/>
<keyword evidence="1" id="KW-1133">Transmembrane helix</keyword>
<dbReference type="Pfam" id="PF13487">
    <property type="entry name" value="HD_5"/>
    <property type="match status" value="1"/>
</dbReference>
<dbReference type="RefSeq" id="WP_125138273.1">
    <property type="nucleotide sequence ID" value="NZ_LR130778.1"/>
</dbReference>
<dbReference type="InterPro" id="IPR003607">
    <property type="entry name" value="HD/PDEase_dom"/>
</dbReference>
<evidence type="ECO:0000259" key="2">
    <source>
        <dbReference type="PROSITE" id="PS50112"/>
    </source>
</evidence>
<dbReference type="Proteomes" id="UP000279029">
    <property type="component" value="Chromosome"/>
</dbReference>
<dbReference type="InterPro" id="IPR000014">
    <property type="entry name" value="PAS"/>
</dbReference>
<evidence type="ECO:0000313" key="5">
    <source>
        <dbReference type="Proteomes" id="UP000279029"/>
    </source>
</evidence>
<dbReference type="OrthoDB" id="9798833at2"/>
<keyword evidence="1" id="KW-0472">Membrane</keyword>
<evidence type="ECO:0000259" key="3">
    <source>
        <dbReference type="PROSITE" id="PS51832"/>
    </source>
</evidence>
<feature type="transmembrane region" description="Helical" evidence="1">
    <location>
        <begin position="32"/>
        <end position="52"/>
    </location>
</feature>
<dbReference type="Gene3D" id="3.30.450.20">
    <property type="entry name" value="PAS domain"/>
    <property type="match status" value="1"/>
</dbReference>
<dbReference type="NCBIfam" id="TIGR00229">
    <property type="entry name" value="sensory_box"/>
    <property type="match status" value="1"/>
</dbReference>
<evidence type="ECO:0008006" key="6">
    <source>
        <dbReference type="Google" id="ProtNLM"/>
    </source>
</evidence>
<dbReference type="CDD" id="cd00077">
    <property type="entry name" value="HDc"/>
    <property type="match status" value="1"/>
</dbReference>
<accession>A0A3P7Q1S2</accession>
<reference evidence="4 5" key="1">
    <citation type="submission" date="2018-09" db="EMBL/GenBank/DDBJ databases">
        <authorList>
            <person name="Postec A."/>
        </authorList>
    </citation>
    <scope>NUCLEOTIDE SEQUENCE [LARGE SCALE GENOMIC DNA]</scope>
    <source>
        <strain evidence="4">70B-A</strain>
    </source>
</reference>
<dbReference type="InterPro" id="IPR035965">
    <property type="entry name" value="PAS-like_dom_sf"/>
</dbReference>
<dbReference type="PROSITE" id="PS50112">
    <property type="entry name" value="PAS"/>
    <property type="match status" value="1"/>
</dbReference>
<keyword evidence="5" id="KW-1185">Reference proteome</keyword>
<name>A0A3P7Q1S2_9FIRM</name>
<keyword evidence="1" id="KW-0812">Transmembrane</keyword>
<proteinExistence type="predicted"/>
<protein>
    <recommendedName>
        <fullName evidence="6">HD-GYP domain-containing protein</fullName>
    </recommendedName>
</protein>
<gene>
    <name evidence="4" type="ORF">PATL70BA_3352</name>
</gene>
<dbReference type="AlphaFoldDB" id="A0A3P7Q1S2"/>
<dbReference type="Gene3D" id="1.10.3210.10">
    <property type="entry name" value="Hypothetical protein af1432"/>
    <property type="match status" value="1"/>
</dbReference>
<dbReference type="SUPFAM" id="SSF109604">
    <property type="entry name" value="HD-domain/PDEase-like"/>
    <property type="match status" value="1"/>
</dbReference>
<dbReference type="SMART" id="SM00471">
    <property type="entry name" value="HDc"/>
    <property type="match status" value="1"/>
</dbReference>
<feature type="domain" description="HD-GYP" evidence="3">
    <location>
        <begin position="189"/>
        <end position="380"/>
    </location>
</feature>
<feature type="domain" description="PAS" evidence="2">
    <location>
        <begin position="75"/>
        <end position="110"/>
    </location>
</feature>
<dbReference type="PANTHER" id="PTHR43155">
    <property type="entry name" value="CYCLIC DI-GMP PHOSPHODIESTERASE PA4108-RELATED"/>
    <property type="match status" value="1"/>
</dbReference>
<evidence type="ECO:0000313" key="4">
    <source>
        <dbReference type="EMBL" id="VDN49281.1"/>
    </source>
</evidence>
<evidence type="ECO:0000256" key="1">
    <source>
        <dbReference type="SAM" id="Phobius"/>
    </source>
</evidence>
<organism evidence="4 5">
    <name type="scientific">Petrocella atlantisensis</name>
    <dbReference type="NCBI Taxonomy" id="2173034"/>
    <lineage>
        <taxon>Bacteria</taxon>
        <taxon>Bacillati</taxon>
        <taxon>Bacillota</taxon>
        <taxon>Clostridia</taxon>
        <taxon>Lachnospirales</taxon>
        <taxon>Vallitaleaceae</taxon>
        <taxon>Petrocella</taxon>
    </lineage>
</organism>
<dbReference type="InterPro" id="IPR037522">
    <property type="entry name" value="HD_GYP_dom"/>
</dbReference>
<feature type="transmembrane region" description="Helical" evidence="1">
    <location>
        <begin position="7"/>
        <end position="26"/>
    </location>
</feature>
<dbReference type="EMBL" id="LR130778">
    <property type="protein sequence ID" value="VDN49281.1"/>
    <property type="molecule type" value="Genomic_DNA"/>
</dbReference>